<feature type="disulfide bond" evidence="9">
    <location>
        <begin position="2075"/>
        <end position="2090"/>
    </location>
</feature>
<dbReference type="InterPro" id="IPR023415">
    <property type="entry name" value="LDLR_class-A_CS"/>
</dbReference>
<evidence type="ECO:0000256" key="4">
    <source>
        <dbReference type="ARBA" id="ARBA00022690"/>
    </source>
</evidence>
<sequence length="2751" mass="305368">MVNLNLLLRTRSGRKQRCDNNAQQEIEYQSCNTRKAGCDNVLGSPAQRDVCGVCQGGGQSCKLIQGAFTIPQLYSVIKSNEETFVLNGQQRDDKPVLIDIGGTTLLYTLEGSGRNLVKKLRGQGPIKNSIQIYMMAKEEVNPGVTYEFYIPRTGREALYIPTELLVNPIQTLEQRQAELRSGDIGESSYFWNYGGWTPCSAICGNVKISLQKFTPGFRKRLVLCMNRLTGKRAELENCVASDRPADSEQCKGEDCDSTSEDSTVEWELGDWGPCSSSCDIGDQLQDVTCVSTDPSGRTVTVDDQKCIQLYGRKPEYRRSCNENIPCPYWTPVEEWSSCNKDCGMGEQSRAVLCVSIDNRRLADSACDSSKKPASTRPCMVRQCDSNPEDPGVNCRNSPFGCCQDGRTAAQGSNFEGCPQECTSSRYGCCPDQKTPVRGPDGKGCPPECLQSRYGCCQDQKTPARGPNEEGCPSDCSRTRFGCCSDNRTPARGPNGEGCTVHCSRYRYGCCPDNVTIARGSNGEGCPVSCSGSTYGCCPDGRTVKRGPDNEGCSLECSRYRYGCCPDNLTPARGPNGEGCPNVCTTSRYGCCEDGRTEARGLNGEGCPADCSRRRYGCCPDNVTPARGPDGEGCPNACATSLYGCCPDRKTAARGPDREGCPADCNRYRYGCCADNITPARGENGEGCPSNCTMSQYGCCPDRLTEAKGFNFEGCSNQCLRSRYGCCPDGITEARGPNNDGCFYVDCSRYQFGCCSDNITIARGPDGEGCPSNCTLSVYGCCADQVTEAQGYNMEGCPSECLRSRYGCCPDGIREARGPNAEGCAVSCVDMQFGCCPDNQTPARGPNSQGCFIDCSRYQYGCCSDELTPARGPRGEGCPSNCTLSQYGCCPDQVTEAKGYNNEGCFRDCRTSRYGCCQDGRTEARGPNGEGCVLDCTRQRFGCCPDSNTPARGPDGEGCPSDCTKSLYGCCYDGTTSASGPDGIGCPPDCLRYRYGCFRVISIHMDVVKMVKLQLMGLDKKDVCQEVHSQKKSTPSPHGSTMEPTTVQSASETMNSTTAEVKTLSPNGIRIIRTKLDEEDLELQNANDQGVQGYRAGYLWKSWTHRLWKTRVTNGNVEFTHVIYSCGLKPERGPCTNYSVLYFYNSTAKRCQRFWYGGCDGNDNRFNTEDECKEKCSGSRTENTDRRPVTDKQTCQNSYYGCCPDGVTFARGSNYEGCTQSEDRPVCQQPSDSGRDCEGAKLEIRWYYKTDIQRCDRFWYRGCGGNNNNFKTEEECRQTCTGGGGRPEDPCQLPPQVGRCRARLQRWYYNAQTKECQLFTYGGCGGNANNFRDRKECFTRCMPKDMIRNLQVHHATSNAIMVTWEPPQNNDVESYKVAYLGTKYYRDTVKQDPMKEVVLTSGMRSYTISNLLEGADYMINVYPQFNGRGVGPKSSIMGKTKTWLLCDDSLYGCCPDGITAASGQNYAGCADEDPCKKSTWGCCEDGISEATGPNFEGCDLDGRPSGDFCNETVYGCCPDGETPAQGANYDGCPREPEITPVGICQKKEERGPCSDFEVKWFYNTTSQRCDRFWYGGCEGNDNRFDDEEACSRRCKQTTPDTGSKPVCEQPKVTGPCRAYFKKYYFNGRECEEFIYGGCQGNENNFETIEQCEETCEIDIDNTRGQETCQQPMDTGPCRGNIPRWYFDRQSNQCLEFLYGGCQGNTNNFETREECQKSCASGTGQPDRQDQDVCKLNSDTGPCRALVMRWYYDYNDGVCRNFSYGGCDGNQNNFETQQACESTCSRDHVCKPFITGQIQCLAYQRRYKYDATSGDCMQFIYGGCGGNSNNFGSVEACRRKCAPERLRPAVTTESPIEGSGDGGEGYCHLQVDQGSCKALIPAWYYDHLTGQCSEFQYGGCGGNENRFTSQEVCESSCSRENVCNMEKEEGNCLAYFQRYFYNKKTQSCEGFIYGGCGGNANNFDSLDACNRKCIQRECSNQDFRCRSGQCVDVRRRCDGVPDCTDMSDEDSTMCAPVTTCPEGYFRCADRSCVDGRRCDGRQDCADNSDEYQCVVNTTCPQGYFRCADRSCVAGRRCDGRQDCADNSDEYQCAVQNPPTDVDVTPSRDDNYQVILRWRAPASSGLNPVLDYKILYTNRGPNADESQWYTQQAEGNQEYMYVSGLQPDSTYYFKIQARNAGGYGPFSRAVVYIAPSRVTDAPRGKDPNCMLPVDRGSCNNMTIMYHYDPSISDCRPFRWYGCTGNANRFSSGQECRSRCWDRYNVIPTRGPVYPTERPRVTSRPTYPTERPPVTTRRPIYPTEGPRVTTTREYTVNVDLCDEKDERGPCSNYSVKWYYNKTEQKCRRFWYGGCEGNANRFDDEQECLDVCINRVRPNPGTPATTKAPDDKDNEIDDKTCGSRFGCCPDGITPARDFYLSNCNDETGPDIEVIQGDYTSLIKEPDTDVVIQCNRYQTGYGSISWYKDGFQLAQTGRVFIQSDGSLLIRMATVDDSGMYACRIASVGSTPEIERFRLQVEVPITIFPTPAKIVVQPGMNAFLHCQAYGNPRPRVAWSRDGYDVSRDPRFSVYPNGTLIIQRTLEQDMGSYLCVANNGVSNPAQRIVMLQLRESLRASIEQVEERKREGETLYLTCSGFGYPTPSITWEKNGLPLTSDQRIKIQGGSLRVINLALEDTGTYTCIVMNDEEKVEDTVSIQVTPFDLLPSTCVDSASKVKCSLIVAARLCGHTRYSRPCCESCQREKTRIMQQSSTILG</sequence>
<comment type="subcellular location">
    <subcellularLocation>
        <location evidence="1">Secreted</location>
    </subcellularLocation>
</comment>
<feature type="disulfide bond" evidence="9">
    <location>
        <begin position="2018"/>
        <end position="2030"/>
    </location>
</feature>
<dbReference type="InterPro" id="IPR036383">
    <property type="entry name" value="TSP1_rpt_sf"/>
</dbReference>
<dbReference type="PROSITE" id="PS50900">
    <property type="entry name" value="PLAC"/>
    <property type="match status" value="1"/>
</dbReference>
<reference evidence="11" key="1">
    <citation type="journal article" date="2012" name="Nature">
        <title>The oyster genome reveals stress adaptation and complexity of shell formation.</title>
        <authorList>
            <person name="Zhang G."/>
            <person name="Fang X."/>
            <person name="Guo X."/>
            <person name="Li L."/>
            <person name="Luo R."/>
            <person name="Xu F."/>
            <person name="Yang P."/>
            <person name="Zhang L."/>
            <person name="Wang X."/>
            <person name="Qi H."/>
            <person name="Xiong Z."/>
            <person name="Que H."/>
            <person name="Xie Y."/>
            <person name="Holland P.W."/>
            <person name="Paps J."/>
            <person name="Zhu Y."/>
            <person name="Wu F."/>
            <person name="Chen Y."/>
            <person name="Wang J."/>
            <person name="Peng C."/>
            <person name="Meng J."/>
            <person name="Yang L."/>
            <person name="Liu J."/>
            <person name="Wen B."/>
            <person name="Zhang N."/>
            <person name="Huang Z."/>
            <person name="Zhu Q."/>
            <person name="Feng Y."/>
            <person name="Mount A."/>
            <person name="Hedgecock D."/>
            <person name="Xu Z."/>
            <person name="Liu Y."/>
            <person name="Domazet-Loso T."/>
            <person name="Du Y."/>
            <person name="Sun X."/>
            <person name="Zhang S."/>
            <person name="Liu B."/>
            <person name="Cheng P."/>
            <person name="Jiang X."/>
            <person name="Li J."/>
            <person name="Fan D."/>
            <person name="Wang W."/>
            <person name="Fu W."/>
            <person name="Wang T."/>
            <person name="Wang B."/>
            <person name="Zhang J."/>
            <person name="Peng Z."/>
            <person name="Li Y."/>
            <person name="Li N."/>
            <person name="Wang J."/>
            <person name="Chen M."/>
            <person name="He Y."/>
            <person name="Tan F."/>
            <person name="Song X."/>
            <person name="Zheng Q."/>
            <person name="Huang R."/>
            <person name="Yang H."/>
            <person name="Du X."/>
            <person name="Chen L."/>
            <person name="Yang M."/>
            <person name="Gaffney P.M."/>
            <person name="Wang S."/>
            <person name="Luo L."/>
            <person name="She Z."/>
            <person name="Ming Y."/>
            <person name="Huang W."/>
            <person name="Zhang S."/>
            <person name="Huang B."/>
            <person name="Zhang Y."/>
            <person name="Qu T."/>
            <person name="Ni P."/>
            <person name="Miao G."/>
            <person name="Wang J."/>
            <person name="Wang Q."/>
            <person name="Steinberg C.E."/>
            <person name="Wang H."/>
            <person name="Li N."/>
            <person name="Qian L."/>
            <person name="Zhang G."/>
            <person name="Li Y."/>
            <person name="Yang H."/>
            <person name="Liu X."/>
            <person name="Wang J."/>
            <person name="Yin Y."/>
            <person name="Wang J."/>
        </authorList>
    </citation>
    <scope>NUCLEOTIDE SEQUENCE [LARGE SCALE GENOMIC DNA]</scope>
    <source>
        <strain evidence="11">05x7-T-G4-1.051#20</strain>
    </source>
</reference>
<dbReference type="SMART" id="SM00131">
    <property type="entry name" value="KU"/>
    <property type="match status" value="12"/>
</dbReference>
<dbReference type="InterPro" id="IPR003598">
    <property type="entry name" value="Ig_sub2"/>
</dbReference>
<feature type="compositionally biased region" description="Low complexity" evidence="10">
    <location>
        <begin position="2280"/>
        <end position="2295"/>
    </location>
</feature>
<dbReference type="PROSITE" id="PS00280">
    <property type="entry name" value="BPTI_KUNITZ_1"/>
    <property type="match status" value="7"/>
</dbReference>
<dbReference type="SUPFAM" id="SSF49265">
    <property type="entry name" value="Fibronectin type III"/>
    <property type="match status" value="1"/>
</dbReference>
<dbReference type="InterPro" id="IPR007110">
    <property type="entry name" value="Ig-like_dom"/>
</dbReference>
<keyword evidence="7" id="KW-0722">Serine protease inhibitor</keyword>
<dbReference type="InterPro" id="IPR010909">
    <property type="entry name" value="PLAC"/>
</dbReference>
<protein>
    <submittedName>
        <fullName evidence="11">Papilin</fullName>
    </submittedName>
</protein>
<feature type="disulfide bond" evidence="9">
    <location>
        <begin position="2057"/>
        <end position="2069"/>
    </location>
</feature>
<dbReference type="PRINTS" id="PR00759">
    <property type="entry name" value="BASICPTASE"/>
</dbReference>
<dbReference type="PROSITE" id="PS01209">
    <property type="entry name" value="LDLRA_1"/>
    <property type="match status" value="1"/>
</dbReference>
<dbReference type="CDD" id="cd00063">
    <property type="entry name" value="FN3"/>
    <property type="match status" value="2"/>
</dbReference>
<keyword evidence="8 9" id="KW-1015">Disulfide bond</keyword>
<dbReference type="SMART" id="SM00060">
    <property type="entry name" value="FN3"/>
    <property type="match status" value="2"/>
</dbReference>
<evidence type="ECO:0000256" key="8">
    <source>
        <dbReference type="ARBA" id="ARBA00023157"/>
    </source>
</evidence>
<keyword evidence="3" id="KW-0245">EGF-like domain</keyword>
<dbReference type="GO" id="GO:0005615">
    <property type="term" value="C:extracellular space"/>
    <property type="evidence" value="ECO:0007669"/>
    <property type="project" value="TreeGrafter"/>
</dbReference>
<dbReference type="SMART" id="SM00209">
    <property type="entry name" value="TSP1"/>
    <property type="match status" value="3"/>
</dbReference>
<evidence type="ECO:0000256" key="7">
    <source>
        <dbReference type="ARBA" id="ARBA00022900"/>
    </source>
</evidence>
<dbReference type="SUPFAM" id="SSF48726">
    <property type="entry name" value="Immunoglobulin"/>
    <property type="match status" value="3"/>
</dbReference>
<dbReference type="SMART" id="SM00408">
    <property type="entry name" value="IGc2"/>
    <property type="match status" value="3"/>
</dbReference>
<evidence type="ECO:0000256" key="6">
    <source>
        <dbReference type="ARBA" id="ARBA00022737"/>
    </source>
</evidence>
<dbReference type="Gene3D" id="4.10.400.10">
    <property type="entry name" value="Low-density Lipoprotein Receptor"/>
    <property type="match status" value="3"/>
</dbReference>
<dbReference type="PRINTS" id="PR00261">
    <property type="entry name" value="LDLRECEPTOR"/>
</dbReference>
<evidence type="ECO:0000256" key="5">
    <source>
        <dbReference type="ARBA" id="ARBA00022729"/>
    </source>
</evidence>
<keyword evidence="2" id="KW-0964">Secreted</keyword>
<dbReference type="Pfam" id="PF08686">
    <property type="entry name" value="PLAC"/>
    <property type="match status" value="1"/>
</dbReference>
<dbReference type="PROSITE" id="PS50068">
    <property type="entry name" value="LDLRA_2"/>
    <property type="match status" value="3"/>
</dbReference>
<dbReference type="Gene3D" id="2.60.120.830">
    <property type="match status" value="1"/>
</dbReference>
<dbReference type="SUPFAM" id="SSF57362">
    <property type="entry name" value="BPTI-like"/>
    <property type="match status" value="12"/>
</dbReference>
<dbReference type="CDD" id="cd00109">
    <property type="entry name" value="Kunitz-type"/>
    <property type="match status" value="8"/>
</dbReference>
<dbReference type="PROSITE" id="PS50853">
    <property type="entry name" value="FN3"/>
    <property type="match status" value="2"/>
</dbReference>
<dbReference type="Pfam" id="PF00057">
    <property type="entry name" value="Ldl_recept_a"/>
    <property type="match status" value="3"/>
</dbReference>
<dbReference type="FunFam" id="4.10.410.10:FF:000020">
    <property type="entry name" value="Collagen, type VI, alpha 3"/>
    <property type="match status" value="6"/>
</dbReference>
<dbReference type="FunFam" id="4.10.410.10:FF:000021">
    <property type="entry name" value="Serine protease inhibitor, putative"/>
    <property type="match status" value="1"/>
</dbReference>
<dbReference type="PANTHER" id="PTHR10083">
    <property type="entry name" value="KUNITZ-TYPE PROTEASE INHIBITOR-RELATED"/>
    <property type="match status" value="1"/>
</dbReference>
<dbReference type="PANTHER" id="PTHR10083:SF328">
    <property type="entry name" value="TISSUE FACTOR PATHWAY INHIBITOR"/>
    <property type="match status" value="1"/>
</dbReference>
<organism evidence="11">
    <name type="scientific">Magallana gigas</name>
    <name type="common">Pacific oyster</name>
    <name type="synonym">Crassostrea gigas</name>
    <dbReference type="NCBI Taxonomy" id="29159"/>
    <lineage>
        <taxon>Eukaryota</taxon>
        <taxon>Metazoa</taxon>
        <taxon>Spiralia</taxon>
        <taxon>Lophotrochozoa</taxon>
        <taxon>Mollusca</taxon>
        <taxon>Bivalvia</taxon>
        <taxon>Autobranchia</taxon>
        <taxon>Pteriomorphia</taxon>
        <taxon>Ostreida</taxon>
        <taxon>Ostreoidea</taxon>
        <taxon>Ostreidae</taxon>
        <taxon>Magallana</taxon>
    </lineage>
</organism>
<dbReference type="Pfam" id="PF19030">
    <property type="entry name" value="TSP1_ADAMTS"/>
    <property type="match status" value="3"/>
</dbReference>
<proteinExistence type="predicted"/>
<dbReference type="Pfam" id="PF07679">
    <property type="entry name" value="I-set"/>
    <property type="match status" value="3"/>
</dbReference>
<dbReference type="SUPFAM" id="SSF82895">
    <property type="entry name" value="TSP-1 type 1 repeat"/>
    <property type="match status" value="2"/>
</dbReference>
<gene>
    <name evidence="11" type="ORF">CGI_10024386</name>
</gene>
<name>K1PKN2_MAGGI</name>
<feature type="disulfide bond" evidence="9">
    <location>
        <begin position="1976"/>
        <end position="1988"/>
    </location>
</feature>
<dbReference type="SMART" id="SM00409">
    <property type="entry name" value="IG"/>
    <property type="match status" value="3"/>
</dbReference>
<feature type="region of interest" description="Disordered" evidence="10">
    <location>
        <begin position="1027"/>
        <end position="1057"/>
    </location>
</feature>
<feature type="compositionally biased region" description="Polar residues" evidence="10">
    <location>
        <begin position="1031"/>
        <end position="1057"/>
    </location>
</feature>
<dbReference type="FunCoup" id="K1PKN2">
    <property type="interactions" value="13"/>
</dbReference>
<dbReference type="InterPro" id="IPR036880">
    <property type="entry name" value="Kunitz_BPTI_sf"/>
</dbReference>
<dbReference type="InterPro" id="IPR036055">
    <property type="entry name" value="LDL_receptor-like_sf"/>
</dbReference>
<accession>K1PKN2</accession>
<dbReference type="Gene3D" id="2.60.40.10">
    <property type="entry name" value="Immunoglobulins"/>
    <property type="match status" value="5"/>
</dbReference>
<dbReference type="Gene3D" id="4.10.410.10">
    <property type="entry name" value="Pancreatic trypsin inhibitor Kunitz domain"/>
    <property type="match status" value="12"/>
</dbReference>
<dbReference type="InterPro" id="IPR036116">
    <property type="entry name" value="FN3_sf"/>
</dbReference>
<dbReference type="InterPro" id="IPR002223">
    <property type="entry name" value="Kunitz_BPTI"/>
</dbReference>
<dbReference type="InterPro" id="IPR020901">
    <property type="entry name" value="Prtase_inh_Kunz-CS"/>
</dbReference>
<keyword evidence="6" id="KW-0677">Repeat</keyword>
<dbReference type="InterPro" id="IPR050098">
    <property type="entry name" value="TFPI/VKTCI-like"/>
</dbReference>
<evidence type="ECO:0000256" key="9">
    <source>
        <dbReference type="PROSITE-ProRule" id="PRU00124"/>
    </source>
</evidence>
<dbReference type="PROSITE" id="PS50835">
    <property type="entry name" value="IG_LIKE"/>
    <property type="match status" value="3"/>
</dbReference>
<dbReference type="InterPro" id="IPR013098">
    <property type="entry name" value="Ig_I-set"/>
</dbReference>
<dbReference type="InterPro" id="IPR036179">
    <property type="entry name" value="Ig-like_dom_sf"/>
</dbReference>
<dbReference type="HOGENOM" id="CLU_226857_0_0_1"/>
<dbReference type="SMART" id="SM00192">
    <property type="entry name" value="LDLa"/>
    <property type="match status" value="3"/>
</dbReference>
<dbReference type="InterPro" id="IPR003961">
    <property type="entry name" value="FN3_dom"/>
</dbReference>
<dbReference type="CDD" id="cd00112">
    <property type="entry name" value="LDLa"/>
    <property type="match status" value="3"/>
</dbReference>
<dbReference type="InParanoid" id="K1PKN2"/>
<dbReference type="InterPro" id="IPR000884">
    <property type="entry name" value="TSP1_rpt"/>
</dbReference>
<keyword evidence="4" id="KW-0646">Protease inhibitor</keyword>
<dbReference type="PROSITE" id="PS50092">
    <property type="entry name" value="TSP1"/>
    <property type="match status" value="2"/>
</dbReference>
<evidence type="ECO:0000256" key="1">
    <source>
        <dbReference type="ARBA" id="ARBA00004613"/>
    </source>
</evidence>
<feature type="disulfide bond" evidence="9">
    <location>
        <begin position="1983"/>
        <end position="2001"/>
    </location>
</feature>
<dbReference type="EMBL" id="JH817706">
    <property type="protein sequence ID" value="EKC24597.1"/>
    <property type="molecule type" value="Genomic_DNA"/>
</dbReference>
<dbReference type="Pfam" id="PF05986">
    <property type="entry name" value="ADAMTS_spacer1"/>
    <property type="match status" value="1"/>
</dbReference>
<feature type="region of interest" description="Disordered" evidence="10">
    <location>
        <begin position="2270"/>
        <end position="2302"/>
    </location>
</feature>
<dbReference type="InterPro" id="IPR003599">
    <property type="entry name" value="Ig_sub"/>
</dbReference>
<dbReference type="InterPro" id="IPR013783">
    <property type="entry name" value="Ig-like_fold"/>
</dbReference>
<feature type="disulfide bond" evidence="9">
    <location>
        <begin position="2036"/>
        <end position="2051"/>
    </location>
</feature>
<dbReference type="Pfam" id="PF00014">
    <property type="entry name" value="Kunitz_BPTI"/>
    <property type="match status" value="12"/>
</dbReference>
<keyword evidence="5" id="KW-0732">Signal</keyword>
<dbReference type="SUPFAM" id="SSF57424">
    <property type="entry name" value="LDL receptor-like module"/>
    <property type="match status" value="3"/>
</dbReference>
<dbReference type="GO" id="GO:0004867">
    <property type="term" value="F:serine-type endopeptidase inhibitor activity"/>
    <property type="evidence" value="ECO:0007669"/>
    <property type="project" value="UniProtKB-KW"/>
</dbReference>
<evidence type="ECO:0000256" key="10">
    <source>
        <dbReference type="SAM" id="MobiDB-lite"/>
    </source>
</evidence>
<dbReference type="Pfam" id="PF00041">
    <property type="entry name" value="fn3"/>
    <property type="match status" value="2"/>
</dbReference>
<evidence type="ECO:0000256" key="3">
    <source>
        <dbReference type="ARBA" id="ARBA00022536"/>
    </source>
</evidence>
<dbReference type="PROSITE" id="PS50279">
    <property type="entry name" value="BPTI_KUNITZ_2"/>
    <property type="match status" value="12"/>
</dbReference>
<comment type="caution">
    <text evidence="9">Lacks conserved residue(s) required for the propagation of feature annotation.</text>
</comment>
<dbReference type="InterPro" id="IPR010294">
    <property type="entry name" value="ADAMTS_spacer1"/>
</dbReference>
<evidence type="ECO:0000313" key="11">
    <source>
        <dbReference type="EMBL" id="EKC24597.1"/>
    </source>
</evidence>
<evidence type="ECO:0000256" key="2">
    <source>
        <dbReference type="ARBA" id="ARBA00022525"/>
    </source>
</evidence>
<dbReference type="InterPro" id="IPR002172">
    <property type="entry name" value="LDrepeatLR_classA_rpt"/>
</dbReference>